<comment type="catalytic activity">
    <reaction evidence="18">
        <text>L-tyrosyl-[protein] + ATP = O-phospho-L-tyrosyl-[protein] + ADP + H(+)</text>
        <dbReference type="Rhea" id="RHEA:10596"/>
        <dbReference type="Rhea" id="RHEA-COMP:10136"/>
        <dbReference type="Rhea" id="RHEA-COMP:20101"/>
        <dbReference type="ChEBI" id="CHEBI:15378"/>
        <dbReference type="ChEBI" id="CHEBI:30616"/>
        <dbReference type="ChEBI" id="CHEBI:46858"/>
        <dbReference type="ChEBI" id="CHEBI:61978"/>
        <dbReference type="ChEBI" id="CHEBI:456216"/>
        <dbReference type="EC" id="2.7.10.1"/>
    </reaction>
</comment>
<accession>G3HS33</accession>
<keyword evidence="17" id="KW-0393">Immunoglobulin domain</keyword>
<dbReference type="AlphaFoldDB" id="G3HS33"/>
<dbReference type="GO" id="GO:0006950">
    <property type="term" value="P:response to stress"/>
    <property type="evidence" value="ECO:0007669"/>
    <property type="project" value="UniProtKB-ARBA"/>
</dbReference>
<keyword evidence="20" id="KW-0460">Magnesium</keyword>
<keyword evidence="9" id="KW-0418">Kinase</keyword>
<evidence type="ECO:0000256" key="10">
    <source>
        <dbReference type="ARBA" id="ARBA00022840"/>
    </source>
</evidence>
<evidence type="ECO:0000256" key="9">
    <source>
        <dbReference type="ARBA" id="ARBA00022777"/>
    </source>
</evidence>
<dbReference type="InterPro" id="IPR011009">
    <property type="entry name" value="Kinase-like_dom_sf"/>
</dbReference>
<dbReference type="GO" id="GO:0019838">
    <property type="term" value="F:growth factor binding"/>
    <property type="evidence" value="ECO:0007669"/>
    <property type="project" value="TreeGrafter"/>
</dbReference>
<evidence type="ECO:0000256" key="19">
    <source>
        <dbReference type="PIRSR" id="PIRSR000615-2"/>
    </source>
</evidence>
<dbReference type="PROSITE" id="PS00107">
    <property type="entry name" value="PROTEIN_KINASE_ATP"/>
    <property type="match status" value="1"/>
</dbReference>
<keyword evidence="6 25" id="KW-0732">Signal</keyword>
<keyword evidence="5 24" id="KW-0812">Transmembrane</keyword>
<evidence type="ECO:0000256" key="6">
    <source>
        <dbReference type="ARBA" id="ARBA00022729"/>
    </source>
</evidence>
<dbReference type="FunFam" id="2.60.40.10:FF:001088">
    <property type="entry name" value="Macrophage colony-stimulating factor 1 receptor"/>
    <property type="match status" value="1"/>
</dbReference>
<feature type="region of interest" description="Disordered" evidence="23">
    <location>
        <begin position="537"/>
        <end position="575"/>
    </location>
</feature>
<dbReference type="PIRSF" id="PIRSF500947">
    <property type="entry name" value="CSF-1_receptor"/>
    <property type="match status" value="1"/>
</dbReference>
<evidence type="ECO:0000256" key="17">
    <source>
        <dbReference type="ARBA" id="ARBA00023319"/>
    </source>
</evidence>
<dbReference type="InterPro" id="IPR001245">
    <property type="entry name" value="Ser-Thr/Tyr_kinase_cat_dom"/>
</dbReference>
<feature type="transmembrane region" description="Helical" evidence="24">
    <location>
        <begin position="307"/>
        <end position="331"/>
    </location>
</feature>
<evidence type="ECO:0000256" key="15">
    <source>
        <dbReference type="ARBA" id="ARBA00023170"/>
    </source>
</evidence>
<feature type="domain" description="Ig-like" evidence="27">
    <location>
        <begin position="203"/>
        <end position="294"/>
    </location>
</feature>
<dbReference type="InterPro" id="IPR013783">
    <property type="entry name" value="Ig-like_fold"/>
</dbReference>
<feature type="signal peptide" evidence="25">
    <location>
        <begin position="1"/>
        <end position="19"/>
    </location>
</feature>
<evidence type="ECO:0000313" key="28">
    <source>
        <dbReference type="EMBL" id="EGW06966.1"/>
    </source>
</evidence>
<feature type="binding site" evidence="21">
    <location>
        <begin position="381"/>
        <end position="389"/>
    </location>
    <ligand>
        <name>ATP</name>
        <dbReference type="ChEBI" id="CHEBI:30616"/>
    </ligand>
</feature>
<dbReference type="GO" id="GO:0048513">
    <property type="term" value="P:animal organ development"/>
    <property type="evidence" value="ECO:0007669"/>
    <property type="project" value="UniProtKB-ARBA"/>
</dbReference>
<evidence type="ECO:0000256" key="12">
    <source>
        <dbReference type="ARBA" id="ARBA00023136"/>
    </source>
</evidence>
<keyword evidence="14" id="KW-1015">Disulfide bond</keyword>
<dbReference type="Pfam" id="PF00047">
    <property type="entry name" value="ig"/>
    <property type="match status" value="1"/>
</dbReference>
<feature type="domain" description="Ig-like" evidence="27">
    <location>
        <begin position="21"/>
        <end position="98"/>
    </location>
</feature>
<proteinExistence type="predicted"/>
<keyword evidence="16" id="KW-0325">Glycoprotein</keyword>
<dbReference type="InterPro" id="IPR003599">
    <property type="entry name" value="Ig_sub"/>
</dbReference>
<gene>
    <name evidence="28" type="ORF">I79_013659</name>
</gene>
<feature type="chain" id="PRO_5003444829" description="receptor protein-tyrosine kinase" evidence="25">
    <location>
        <begin position="20"/>
        <end position="595"/>
    </location>
</feature>
<dbReference type="PANTHER" id="PTHR24416:SF47">
    <property type="entry name" value="MACROPHAGE COLONY-STIMULATING FACTOR 1 RECEPTOR"/>
    <property type="match status" value="1"/>
</dbReference>
<dbReference type="FunFam" id="2.60.40.10:FF:001160">
    <property type="entry name" value="Macrophage colony-stimulating factor 1 receptor"/>
    <property type="match status" value="1"/>
</dbReference>
<evidence type="ECO:0000256" key="25">
    <source>
        <dbReference type="SAM" id="SignalP"/>
    </source>
</evidence>
<dbReference type="PIRSF" id="PIRSF000615">
    <property type="entry name" value="TyrPK_CSF1-R"/>
    <property type="match status" value="1"/>
</dbReference>
<evidence type="ECO:0000256" key="14">
    <source>
        <dbReference type="ARBA" id="ARBA00023157"/>
    </source>
</evidence>
<evidence type="ECO:0000256" key="21">
    <source>
        <dbReference type="PIRSR" id="PIRSR500947-51"/>
    </source>
</evidence>
<feature type="domain" description="Protein kinase" evidence="26">
    <location>
        <begin position="375"/>
        <end position="595"/>
    </location>
</feature>
<dbReference type="InterPro" id="IPR007110">
    <property type="entry name" value="Ig-like_dom"/>
</dbReference>
<dbReference type="InParanoid" id="G3HS33"/>
<protein>
    <recommendedName>
        <fullName evidence="2">receptor protein-tyrosine kinase</fullName>
        <ecNumber evidence="2">2.7.10.1</ecNumber>
    </recommendedName>
</protein>
<dbReference type="PROSITE" id="PS00240">
    <property type="entry name" value="RECEPTOR_TYR_KIN_III"/>
    <property type="match status" value="1"/>
</dbReference>
<dbReference type="SMART" id="SM00409">
    <property type="entry name" value="IG"/>
    <property type="match status" value="3"/>
</dbReference>
<dbReference type="Pfam" id="PF07714">
    <property type="entry name" value="PK_Tyr_Ser-Thr"/>
    <property type="match status" value="1"/>
</dbReference>
<sequence>MELGAPLILLLATAWHGQGAPIIEPSGPELVVEPGTTVTLRCVGNGSVVWDSPLSPHWTLDSQSRGSILTTRNATFKDTGTYRCTEHEDSLRSSATIHLYVKDPVRPWNLLAEKVTVFEGQEAVLPCLITDPALQSSVSLVRVRGKMLPRRITYSFSPQQGFIIHNVKFIDSNDYQCKAMVNGEEFLSLGIRLKVEKVLPGPPNVLLEPTELVRIQGEAAKIVCSATNVDPKFNVFLKRGDTKLEIPLYSDFQNDHYKKVRTLSLNSVDFRDAGNYSCVGSNDAGTHTTSMNFQVVGRVEQLPDESLFTPVVVACMSIMFLLLLLLLLLLYKYKQKPKYQVRWKIIESYEGNSYTFIDPTQLPYNEKWEFPRNNLQFGKTLGAGAFGKVVEATAFGLGKEDAVLKVAVKMLKSTAHADEKEALMSELKIMSHLGQHENIVNLLGACTHGGPVLVITEYCCYGDLLNFLRRKAEAMLGPSLNPGQDSEGHSSYKNIHLEKKYVRRYSIMQSCWDLEPTKRPTFQQICFLLQEQAQQDKKEQDYANLPSSSSSSDSGGGGGGSSSEPEEESSSENLACCEQGDIAQPLLQPNNYQFC</sequence>
<keyword evidence="15 28" id="KW-0675">Receptor</keyword>
<dbReference type="SUPFAM" id="SSF56112">
    <property type="entry name" value="Protein kinase-like (PK-like)"/>
    <property type="match status" value="1"/>
</dbReference>
<dbReference type="GO" id="GO:0005011">
    <property type="term" value="F:macrophage colony-stimulating factor receptor activity"/>
    <property type="evidence" value="ECO:0007669"/>
    <property type="project" value="TreeGrafter"/>
</dbReference>
<evidence type="ECO:0000256" key="20">
    <source>
        <dbReference type="PIRSR" id="PIRSR000615-3"/>
    </source>
</evidence>
<evidence type="ECO:0000256" key="23">
    <source>
        <dbReference type="SAM" id="MobiDB-lite"/>
    </source>
</evidence>
<evidence type="ECO:0000256" key="13">
    <source>
        <dbReference type="ARBA" id="ARBA00023137"/>
    </source>
</evidence>
<dbReference type="InterPro" id="IPR036179">
    <property type="entry name" value="Ig-like_dom_sf"/>
</dbReference>
<dbReference type="InterPro" id="IPR050122">
    <property type="entry name" value="RTK"/>
</dbReference>
<evidence type="ECO:0000256" key="18">
    <source>
        <dbReference type="ARBA" id="ARBA00051243"/>
    </source>
</evidence>
<evidence type="ECO:0000313" key="29">
    <source>
        <dbReference type="Proteomes" id="UP000001075"/>
    </source>
</evidence>
<dbReference type="PROSITE" id="PS50835">
    <property type="entry name" value="IG_LIKE"/>
    <property type="match status" value="2"/>
</dbReference>
<dbReference type="EC" id="2.7.10.1" evidence="2"/>
<feature type="binding site" evidence="19">
    <location>
        <begin position="382"/>
        <end position="389"/>
    </location>
    <ligand>
        <name>ATP</name>
        <dbReference type="ChEBI" id="CHEBI:30616"/>
    </ligand>
</feature>
<keyword evidence="11 24" id="KW-1133">Transmembrane helix</keyword>
<dbReference type="GO" id="GO:0019955">
    <property type="term" value="F:cytokine binding"/>
    <property type="evidence" value="ECO:0007669"/>
    <property type="project" value="InterPro"/>
</dbReference>
<evidence type="ECO:0000259" key="26">
    <source>
        <dbReference type="PROSITE" id="PS50011"/>
    </source>
</evidence>
<dbReference type="GO" id="GO:0050793">
    <property type="term" value="P:regulation of developmental process"/>
    <property type="evidence" value="ECO:0007669"/>
    <property type="project" value="UniProtKB-ARBA"/>
</dbReference>
<keyword evidence="4" id="KW-0808">Transferase</keyword>
<keyword evidence="20" id="KW-0479">Metal-binding</keyword>
<dbReference type="InterPro" id="IPR003598">
    <property type="entry name" value="Ig_sub2"/>
</dbReference>
<reference evidence="29" key="1">
    <citation type="journal article" date="2011" name="Nat. Biotechnol.">
        <title>The genomic sequence of the Chinese hamster ovary (CHO)-K1 cell line.</title>
        <authorList>
            <person name="Xu X."/>
            <person name="Nagarajan H."/>
            <person name="Lewis N.E."/>
            <person name="Pan S."/>
            <person name="Cai Z."/>
            <person name="Liu X."/>
            <person name="Chen W."/>
            <person name="Xie M."/>
            <person name="Wang W."/>
            <person name="Hammond S."/>
            <person name="Andersen M.R."/>
            <person name="Neff N."/>
            <person name="Passarelli B."/>
            <person name="Koh W."/>
            <person name="Fan H.C."/>
            <person name="Wang J."/>
            <person name="Gui Y."/>
            <person name="Lee K.H."/>
            <person name="Betenbaugh M.J."/>
            <person name="Quake S.R."/>
            <person name="Famili I."/>
            <person name="Palsson B.O."/>
            <person name="Wang J."/>
        </authorList>
    </citation>
    <scope>NUCLEOTIDE SEQUENCE [LARGE SCALE GENOMIC DNA]</scope>
    <source>
        <strain evidence="29">CHO K1 cell line</strain>
    </source>
</reference>
<name>G3HS33_CRIGR</name>
<dbReference type="STRING" id="10029.G3HS33"/>
<dbReference type="InterPro" id="IPR001824">
    <property type="entry name" value="Tyr_kinase_rcpt_3_CS"/>
</dbReference>
<dbReference type="GO" id="GO:0007169">
    <property type="term" value="P:cell surface receptor protein tyrosine kinase signaling pathway"/>
    <property type="evidence" value="ECO:0007669"/>
    <property type="project" value="InterPro"/>
</dbReference>
<organism evidence="28 29">
    <name type="scientific">Cricetulus griseus</name>
    <name type="common">Chinese hamster</name>
    <name type="synonym">Cricetulus barabensis griseus</name>
    <dbReference type="NCBI Taxonomy" id="10029"/>
    <lineage>
        <taxon>Eukaryota</taxon>
        <taxon>Metazoa</taxon>
        <taxon>Chordata</taxon>
        <taxon>Craniata</taxon>
        <taxon>Vertebrata</taxon>
        <taxon>Euteleostomi</taxon>
        <taxon>Mammalia</taxon>
        <taxon>Eutheria</taxon>
        <taxon>Euarchontoglires</taxon>
        <taxon>Glires</taxon>
        <taxon>Rodentia</taxon>
        <taxon>Myomorpha</taxon>
        <taxon>Muroidea</taxon>
        <taxon>Cricetidae</taxon>
        <taxon>Cricetinae</taxon>
        <taxon>Cricetulus</taxon>
    </lineage>
</organism>
<evidence type="ECO:0000256" key="8">
    <source>
        <dbReference type="ARBA" id="ARBA00022741"/>
    </source>
</evidence>
<keyword evidence="13" id="KW-0829">Tyrosine-protein kinase</keyword>
<evidence type="ECO:0000256" key="24">
    <source>
        <dbReference type="SAM" id="Phobius"/>
    </source>
</evidence>
<dbReference type="GO" id="GO:0043408">
    <property type="term" value="P:regulation of MAPK cascade"/>
    <property type="evidence" value="ECO:0007669"/>
    <property type="project" value="TreeGrafter"/>
</dbReference>
<dbReference type="Gene3D" id="2.60.40.10">
    <property type="entry name" value="Immunoglobulins"/>
    <property type="match status" value="3"/>
</dbReference>
<dbReference type="InterPro" id="IPR030658">
    <property type="entry name" value="CSF-1_receptor"/>
</dbReference>
<keyword evidence="10 19" id="KW-0067">ATP-binding</keyword>
<dbReference type="SUPFAM" id="SSF48726">
    <property type="entry name" value="Immunoglobulin"/>
    <property type="match status" value="3"/>
</dbReference>
<dbReference type="GO" id="GO:0043235">
    <property type="term" value="C:receptor complex"/>
    <property type="evidence" value="ECO:0007669"/>
    <property type="project" value="TreeGrafter"/>
</dbReference>
<keyword evidence="8 19" id="KW-0547">Nucleotide-binding</keyword>
<dbReference type="EMBL" id="JH000650">
    <property type="protein sequence ID" value="EGW06966.1"/>
    <property type="molecule type" value="Genomic_DNA"/>
</dbReference>
<dbReference type="Proteomes" id="UP000001075">
    <property type="component" value="Unassembled WGS sequence"/>
</dbReference>
<evidence type="ECO:0000256" key="1">
    <source>
        <dbReference type="ARBA" id="ARBA00004251"/>
    </source>
</evidence>
<dbReference type="GO" id="GO:0046872">
    <property type="term" value="F:metal ion binding"/>
    <property type="evidence" value="ECO:0007669"/>
    <property type="project" value="UniProtKB-KW"/>
</dbReference>
<evidence type="ECO:0000259" key="27">
    <source>
        <dbReference type="PROSITE" id="PS50835"/>
    </source>
</evidence>
<dbReference type="InterPro" id="IPR000719">
    <property type="entry name" value="Prot_kinase_dom"/>
</dbReference>
<evidence type="ECO:0000256" key="4">
    <source>
        <dbReference type="ARBA" id="ARBA00022679"/>
    </source>
</evidence>
<dbReference type="FunCoup" id="G3HS33">
    <property type="interactions" value="704"/>
</dbReference>
<dbReference type="GO" id="GO:0048731">
    <property type="term" value="P:system development"/>
    <property type="evidence" value="ECO:0007669"/>
    <property type="project" value="UniProtKB-ARBA"/>
</dbReference>
<evidence type="ECO:0000256" key="2">
    <source>
        <dbReference type="ARBA" id="ARBA00011902"/>
    </source>
</evidence>
<evidence type="ECO:0000256" key="16">
    <source>
        <dbReference type="ARBA" id="ARBA00023180"/>
    </source>
</evidence>
<evidence type="ECO:0000256" key="22">
    <source>
        <dbReference type="PROSITE-ProRule" id="PRU10141"/>
    </source>
</evidence>
<feature type="binding site" evidence="19">
    <location>
        <begin position="457"/>
        <end position="463"/>
    </location>
    <ligand>
        <name>ATP</name>
        <dbReference type="ChEBI" id="CHEBI:30616"/>
    </ligand>
</feature>
<dbReference type="GO" id="GO:0030335">
    <property type="term" value="P:positive regulation of cell migration"/>
    <property type="evidence" value="ECO:0007669"/>
    <property type="project" value="TreeGrafter"/>
</dbReference>
<evidence type="ECO:0000256" key="3">
    <source>
        <dbReference type="ARBA" id="ARBA00022553"/>
    </source>
</evidence>
<evidence type="ECO:0000256" key="5">
    <source>
        <dbReference type="ARBA" id="ARBA00022692"/>
    </source>
</evidence>
<keyword evidence="3" id="KW-0597">Phosphoprotein</keyword>
<dbReference type="SMART" id="SM00408">
    <property type="entry name" value="IGc2"/>
    <property type="match status" value="3"/>
</dbReference>
<dbReference type="PROSITE" id="PS50011">
    <property type="entry name" value="PROTEIN_KINASE_DOM"/>
    <property type="match status" value="1"/>
</dbReference>
<dbReference type="eggNOG" id="KOG0200">
    <property type="taxonomic scope" value="Eukaryota"/>
</dbReference>
<dbReference type="GO" id="GO:1990682">
    <property type="term" value="C:CSF1-CSF1R complex"/>
    <property type="evidence" value="ECO:0007669"/>
    <property type="project" value="TreeGrafter"/>
</dbReference>
<feature type="binding site" evidence="20">
    <location>
        <position position="354"/>
    </location>
    <ligand>
        <name>Mg(2+)</name>
        <dbReference type="ChEBI" id="CHEBI:18420"/>
    </ligand>
</feature>
<comment type="subcellular location">
    <subcellularLocation>
        <location evidence="1">Cell membrane</location>
        <topology evidence="1">Single-pass type I membrane protein</topology>
    </subcellularLocation>
</comment>
<dbReference type="GO" id="GO:0005886">
    <property type="term" value="C:plasma membrane"/>
    <property type="evidence" value="ECO:0007669"/>
    <property type="project" value="UniProtKB-SubCell"/>
</dbReference>
<feature type="binding site" evidence="19 22">
    <location>
        <position position="409"/>
    </location>
    <ligand>
        <name>ATP</name>
        <dbReference type="ChEBI" id="CHEBI:30616"/>
    </ligand>
</feature>
<keyword evidence="7" id="KW-0677">Repeat</keyword>
<dbReference type="GO" id="GO:0005524">
    <property type="term" value="F:ATP binding"/>
    <property type="evidence" value="ECO:0007669"/>
    <property type="project" value="UniProtKB-UniRule"/>
</dbReference>
<evidence type="ECO:0000256" key="7">
    <source>
        <dbReference type="ARBA" id="ARBA00022737"/>
    </source>
</evidence>
<dbReference type="GO" id="GO:0030316">
    <property type="term" value="P:osteoclast differentiation"/>
    <property type="evidence" value="ECO:0007669"/>
    <property type="project" value="TreeGrafter"/>
</dbReference>
<dbReference type="PANTHER" id="PTHR24416">
    <property type="entry name" value="TYROSINE-PROTEIN KINASE RECEPTOR"/>
    <property type="match status" value="1"/>
</dbReference>
<dbReference type="GO" id="GO:0002682">
    <property type="term" value="P:regulation of immune system process"/>
    <property type="evidence" value="ECO:0007669"/>
    <property type="project" value="UniProtKB-ARBA"/>
</dbReference>
<keyword evidence="12 24" id="KW-0472">Membrane</keyword>
<dbReference type="FunFam" id="2.60.40.10:FF:001029">
    <property type="entry name" value="Macrophage colony-stimulating factor 1 receptor"/>
    <property type="match status" value="1"/>
</dbReference>
<dbReference type="InterPro" id="IPR013151">
    <property type="entry name" value="Immunoglobulin_dom"/>
</dbReference>
<evidence type="ECO:0000256" key="11">
    <source>
        <dbReference type="ARBA" id="ARBA00022989"/>
    </source>
</evidence>
<dbReference type="InterPro" id="IPR017441">
    <property type="entry name" value="Protein_kinase_ATP_BS"/>
</dbReference>
<dbReference type="FunFam" id="3.30.200.20:FF:000025">
    <property type="entry name" value="Platelet-derived growth factor receptor alpha"/>
    <property type="match status" value="1"/>
</dbReference>
<dbReference type="Gene3D" id="3.30.200.20">
    <property type="entry name" value="Phosphorylase Kinase, domain 1"/>
    <property type="match status" value="1"/>
</dbReference>